<accession>A0A5B0VFY8</accession>
<keyword evidence="3" id="KW-1185">Reference proteome</keyword>
<feature type="compositionally biased region" description="Polar residues" evidence="1">
    <location>
        <begin position="92"/>
        <end position="102"/>
    </location>
</feature>
<feature type="compositionally biased region" description="Low complexity" evidence="1">
    <location>
        <begin position="58"/>
        <end position="69"/>
    </location>
</feature>
<proteinExistence type="predicted"/>
<dbReference type="RefSeq" id="WP_149600424.1">
    <property type="nucleotide sequence ID" value="NZ_VTUU01000005.1"/>
</dbReference>
<gene>
    <name evidence="2" type="ORF">FWJ25_11425</name>
</gene>
<protein>
    <submittedName>
        <fullName evidence="2">2-isopropylmalate synthase</fullName>
    </submittedName>
</protein>
<sequence>MIQTEAERQFYLGMAGVHLWYARDALPGAAPSPEFVFPEEGEAQPQEVISSARAPREGPAAQAGVQGAGRIPDLQALMGKASEKPAPDRSRAVSTEPETPSVVQAVETDPVEEKAAPAESPIRLNLKLWASDGVCLLCGLTEDSSARLQETLALNILKSIDQASPESVGPIRWPLFNNLKVAGNSSGDLRRVLSSVLSRYAGRTVISLLAADPDGDSVRLLDVLKESGVRADLAFGHSLAELAANPDLKRQLWQQLRSLELG</sequence>
<feature type="compositionally biased region" description="Basic and acidic residues" evidence="1">
    <location>
        <begin position="81"/>
        <end position="91"/>
    </location>
</feature>
<dbReference type="AlphaFoldDB" id="A0A5B0VFY8"/>
<comment type="caution">
    <text evidence="2">The sequence shown here is derived from an EMBL/GenBank/DDBJ whole genome shotgun (WGS) entry which is preliminary data.</text>
</comment>
<reference evidence="2 3" key="1">
    <citation type="submission" date="2019-08" db="EMBL/GenBank/DDBJ databases">
        <title>Marinobacter ZYF650 sp. nov., a marine bacterium isolated from seawater of the Mariana trench.</title>
        <authorList>
            <person name="Ahmad W."/>
        </authorList>
    </citation>
    <scope>NUCLEOTIDE SEQUENCE [LARGE SCALE GENOMIC DNA]</scope>
    <source>
        <strain evidence="2 3">ZYF650</strain>
    </source>
</reference>
<evidence type="ECO:0000313" key="2">
    <source>
        <dbReference type="EMBL" id="KAA1173103.1"/>
    </source>
</evidence>
<organism evidence="2 3">
    <name type="scientific">Marinobacter salinexigens</name>
    <dbReference type="NCBI Taxonomy" id="2919747"/>
    <lineage>
        <taxon>Bacteria</taxon>
        <taxon>Pseudomonadati</taxon>
        <taxon>Pseudomonadota</taxon>
        <taxon>Gammaproteobacteria</taxon>
        <taxon>Pseudomonadales</taxon>
        <taxon>Marinobacteraceae</taxon>
        <taxon>Marinobacter</taxon>
    </lineage>
</organism>
<dbReference type="EMBL" id="VTUU01000005">
    <property type="protein sequence ID" value="KAA1173103.1"/>
    <property type="molecule type" value="Genomic_DNA"/>
</dbReference>
<evidence type="ECO:0000313" key="3">
    <source>
        <dbReference type="Proteomes" id="UP000323161"/>
    </source>
</evidence>
<name>A0A5B0VFY8_9GAMM</name>
<dbReference type="Proteomes" id="UP000323161">
    <property type="component" value="Unassembled WGS sequence"/>
</dbReference>
<evidence type="ECO:0000256" key="1">
    <source>
        <dbReference type="SAM" id="MobiDB-lite"/>
    </source>
</evidence>
<feature type="region of interest" description="Disordered" evidence="1">
    <location>
        <begin position="30"/>
        <end position="102"/>
    </location>
</feature>